<proteinExistence type="predicted"/>
<keyword evidence="3" id="KW-1185">Reference proteome</keyword>
<dbReference type="EMBL" id="SUMC01000006">
    <property type="protein sequence ID" value="TKA11981.1"/>
    <property type="molecule type" value="Genomic_DNA"/>
</dbReference>
<feature type="compositionally biased region" description="Basic and acidic residues" evidence="1">
    <location>
        <begin position="123"/>
        <end position="137"/>
    </location>
</feature>
<name>A0A4U0STZ7_9ACTN</name>
<gene>
    <name evidence="2" type="ORF">FCI23_09235</name>
</gene>
<accession>A0A4U0STZ7</accession>
<comment type="caution">
    <text evidence="2">The sequence shown here is derived from an EMBL/GenBank/DDBJ whole genome shotgun (WGS) entry which is preliminary data.</text>
</comment>
<feature type="region of interest" description="Disordered" evidence="1">
    <location>
        <begin position="117"/>
        <end position="137"/>
    </location>
</feature>
<dbReference type="Proteomes" id="UP000305778">
    <property type="component" value="Unassembled WGS sequence"/>
</dbReference>
<evidence type="ECO:0000256" key="1">
    <source>
        <dbReference type="SAM" id="MobiDB-lite"/>
    </source>
</evidence>
<dbReference type="OrthoDB" id="7376579at2"/>
<evidence type="ECO:0000313" key="2">
    <source>
        <dbReference type="EMBL" id="TKA11981.1"/>
    </source>
</evidence>
<evidence type="ECO:0000313" key="3">
    <source>
        <dbReference type="Proteomes" id="UP000305778"/>
    </source>
</evidence>
<reference evidence="2 3" key="1">
    <citation type="submission" date="2019-04" db="EMBL/GenBank/DDBJ databases">
        <title>Streptomyces oryziradicis sp. nov., a novel actinomycete isolated from rhizosphere soil of rice (Oryza sativa L.).</title>
        <authorList>
            <person name="Li C."/>
        </authorList>
    </citation>
    <scope>NUCLEOTIDE SEQUENCE [LARGE SCALE GENOMIC DNA]</scope>
    <source>
        <strain evidence="2 3">NEAU-C40</strain>
    </source>
</reference>
<sequence length="282" mass="31441">MKITPYDENAFRMDHPRGTVSFNYLLMGDRSKPFENYRYILGRNEADFLMPRHCHTFEQIRLPLVGDMNLGEQGILHEGEVGYFPEGQTYGPQDDPIGDPKQLQLVLQFAGASGLGMGAGRGRGPDNKEAQAERRARREVKFPRPRYNGVVISNPAHFNYLPVPGYPGVERKHIGTYTERQFWIEFIKIQAGAEWISTSEDARRLTVVLSGAGTVEDTEISRLGAVEADPGEKARFVATDELVLYTVGLPPIELPAVPSDQFDIVTTDGGIRFDNPKDADTA</sequence>
<organism evidence="2 3">
    <name type="scientific">Actinacidiphila oryziradicis</name>
    <dbReference type="NCBI Taxonomy" id="2571141"/>
    <lineage>
        <taxon>Bacteria</taxon>
        <taxon>Bacillati</taxon>
        <taxon>Actinomycetota</taxon>
        <taxon>Actinomycetes</taxon>
        <taxon>Kitasatosporales</taxon>
        <taxon>Streptomycetaceae</taxon>
        <taxon>Actinacidiphila</taxon>
    </lineage>
</organism>
<protein>
    <submittedName>
        <fullName evidence="2">Uncharacterized protein</fullName>
    </submittedName>
</protein>
<dbReference type="AlphaFoldDB" id="A0A4U0STZ7"/>
<dbReference type="RefSeq" id="WP_136722976.1">
    <property type="nucleotide sequence ID" value="NZ_JAOPYF010000077.1"/>
</dbReference>